<keyword evidence="1" id="KW-1185">Reference proteome</keyword>
<accession>A0ABM3G7W4</accession>
<evidence type="ECO:0000313" key="2">
    <source>
        <dbReference type="RefSeq" id="XP_046596366.1"/>
    </source>
</evidence>
<organism evidence="1 2">
    <name type="scientific">Neodiprion lecontei</name>
    <name type="common">Redheaded pine sawfly</name>
    <dbReference type="NCBI Taxonomy" id="441921"/>
    <lineage>
        <taxon>Eukaryota</taxon>
        <taxon>Metazoa</taxon>
        <taxon>Ecdysozoa</taxon>
        <taxon>Arthropoda</taxon>
        <taxon>Hexapoda</taxon>
        <taxon>Insecta</taxon>
        <taxon>Pterygota</taxon>
        <taxon>Neoptera</taxon>
        <taxon>Endopterygota</taxon>
        <taxon>Hymenoptera</taxon>
        <taxon>Tenthredinoidea</taxon>
        <taxon>Diprionidae</taxon>
        <taxon>Diprioninae</taxon>
        <taxon>Neodiprion</taxon>
    </lineage>
</organism>
<evidence type="ECO:0000313" key="1">
    <source>
        <dbReference type="Proteomes" id="UP000829291"/>
    </source>
</evidence>
<dbReference type="Proteomes" id="UP000829291">
    <property type="component" value="Chromosome 1"/>
</dbReference>
<name>A0ABM3G7W4_NEOLC</name>
<protein>
    <submittedName>
        <fullName evidence="2">Uncharacterized protein LOC124294572</fullName>
    </submittedName>
</protein>
<proteinExistence type="predicted"/>
<reference evidence="2" key="1">
    <citation type="submission" date="2025-08" db="UniProtKB">
        <authorList>
            <consortium name="RefSeq"/>
        </authorList>
    </citation>
    <scope>IDENTIFICATION</scope>
    <source>
        <tissue evidence="2">Thorax and Abdomen</tissue>
    </source>
</reference>
<dbReference type="GeneID" id="124294572"/>
<sequence>MTVSWHAVQRYAECQQVLGPVIVIGNLRYDNTKRVSYGAITDQSTQRVPRKIPSPLRNAIHESKVQPNSLICFRLYNEKEAACAMIKPTRRYRPKLSEGEKTGLYNGATTFDFFDEIKRK</sequence>
<gene>
    <name evidence="2" type="primary">LOC124294572</name>
</gene>
<dbReference type="RefSeq" id="XP_046596366.1">
    <property type="nucleotide sequence ID" value="XM_046740410.1"/>
</dbReference>